<dbReference type="InterPro" id="IPR058739">
    <property type="entry name" value="NicX"/>
</dbReference>
<dbReference type="PANTHER" id="PTHR34448:SF1">
    <property type="entry name" value="BLL6088 PROTEIN"/>
    <property type="match status" value="1"/>
</dbReference>
<evidence type="ECO:0000313" key="2">
    <source>
        <dbReference type="EMBL" id="MDO9711674.1"/>
    </source>
</evidence>
<evidence type="ECO:0000313" key="3">
    <source>
        <dbReference type="Proteomes" id="UP001243009"/>
    </source>
</evidence>
<keyword evidence="3" id="KW-1185">Reference proteome</keyword>
<reference evidence="2 3" key="1">
    <citation type="submission" date="2023-08" db="EMBL/GenBank/DDBJ databases">
        <title>The draft genome sequence of Paracraurococcus sp. LOR1-02.</title>
        <authorList>
            <person name="Kingkaew E."/>
            <person name="Tanasupawat S."/>
        </authorList>
    </citation>
    <scope>NUCLEOTIDE SEQUENCE [LARGE SCALE GENOMIC DNA]</scope>
    <source>
        <strain evidence="2 3">LOR1-02</strain>
    </source>
</reference>
<sequence>MLTDRIEAAWIEAFETVLRLCKAEAGMPVCLLAESQSRALNIDLAELAALRLGCRPMRVVVPTPPQAVPLPVRSTGASRALQGHPGVSAALAACPLILDLTLEGLLHAPELAGILRAGSRVMMVSNEHPEALARLVPRPEDEAPVKAAVKRARASKRMTVVSAAGTDLTIAMEGAATAGVWGWTDRPGTVAHWPGGVVVSFPRASSVNGTLVLDAGDVNLTFKRYLERPVRLRLEDDHIVSIEGEGTDAELMRRYLSAFAEHEGGGRAAYAVSHVGWGMNPRARYEALAMYDRRDTNGTELRAFAGNFLFSTGANEFAGRFTEGHFDIPVRNCTIALDGEPVVVEGRLVA</sequence>
<name>A0ABT9E6A4_9PROT</name>
<dbReference type="SUPFAM" id="SSF144052">
    <property type="entry name" value="Thermophilic metalloprotease-like"/>
    <property type="match status" value="1"/>
</dbReference>
<dbReference type="InterPro" id="IPR052170">
    <property type="entry name" value="M29_Exopeptidase"/>
</dbReference>
<accession>A0ABT9E6A4</accession>
<proteinExistence type="predicted"/>
<dbReference type="Pfam" id="PF26233">
    <property type="entry name" value="NicX"/>
    <property type="match status" value="1"/>
</dbReference>
<keyword evidence="1" id="KW-0479">Metal-binding</keyword>
<dbReference type="Proteomes" id="UP001243009">
    <property type="component" value="Unassembled WGS sequence"/>
</dbReference>
<gene>
    <name evidence="2" type="ORF">Q7A36_25225</name>
</gene>
<organism evidence="2 3">
    <name type="scientific">Paracraurococcus lichenis</name>
    <dbReference type="NCBI Taxonomy" id="3064888"/>
    <lineage>
        <taxon>Bacteria</taxon>
        <taxon>Pseudomonadati</taxon>
        <taxon>Pseudomonadota</taxon>
        <taxon>Alphaproteobacteria</taxon>
        <taxon>Acetobacterales</taxon>
        <taxon>Roseomonadaceae</taxon>
        <taxon>Paracraurococcus</taxon>
    </lineage>
</organism>
<dbReference type="EMBL" id="JAUTWS010000032">
    <property type="protein sequence ID" value="MDO9711674.1"/>
    <property type="molecule type" value="Genomic_DNA"/>
</dbReference>
<protein>
    <submittedName>
        <fullName evidence="2">2,5-dihydroxypyridine 5,6-dioxygenase</fullName>
    </submittedName>
</protein>
<evidence type="ECO:0000256" key="1">
    <source>
        <dbReference type="ARBA" id="ARBA00022723"/>
    </source>
</evidence>
<dbReference type="RefSeq" id="WP_305106530.1">
    <property type="nucleotide sequence ID" value="NZ_JAUTWS010000032.1"/>
</dbReference>
<comment type="caution">
    <text evidence="2">The sequence shown here is derived from an EMBL/GenBank/DDBJ whole genome shotgun (WGS) entry which is preliminary data.</text>
</comment>
<dbReference type="PANTHER" id="PTHR34448">
    <property type="entry name" value="AMINOPEPTIDASE"/>
    <property type="match status" value="1"/>
</dbReference>